<proteinExistence type="predicted"/>
<protein>
    <submittedName>
        <fullName evidence="2">Uncharacterized protein</fullName>
    </submittedName>
</protein>
<dbReference type="EMBL" id="JBBWRZ010000010">
    <property type="protein sequence ID" value="KAK8227464.1"/>
    <property type="molecule type" value="Genomic_DNA"/>
</dbReference>
<evidence type="ECO:0000313" key="2">
    <source>
        <dbReference type="EMBL" id="KAK8227464.1"/>
    </source>
</evidence>
<gene>
    <name evidence="2" type="ORF">HDK90DRAFT_60768</name>
</gene>
<feature type="region of interest" description="Disordered" evidence="1">
    <location>
        <begin position="148"/>
        <end position="173"/>
    </location>
</feature>
<dbReference type="Proteomes" id="UP001492380">
    <property type="component" value="Unassembled WGS sequence"/>
</dbReference>
<evidence type="ECO:0000256" key="1">
    <source>
        <dbReference type="SAM" id="MobiDB-lite"/>
    </source>
</evidence>
<comment type="caution">
    <text evidence="2">The sequence shown here is derived from an EMBL/GenBank/DDBJ whole genome shotgun (WGS) entry which is preliminary data.</text>
</comment>
<reference evidence="2 3" key="1">
    <citation type="submission" date="2024-04" db="EMBL/GenBank/DDBJ databases">
        <title>Phyllosticta paracitricarpa is synonymous to the EU quarantine fungus P. citricarpa based on phylogenomic analyses.</title>
        <authorList>
            <consortium name="Lawrence Berkeley National Laboratory"/>
            <person name="Van Ingen-Buijs V.A."/>
            <person name="Van Westerhoven A.C."/>
            <person name="Haridas S."/>
            <person name="Skiadas P."/>
            <person name="Martin F."/>
            <person name="Groenewald J.Z."/>
            <person name="Crous P.W."/>
            <person name="Seidl M.F."/>
        </authorList>
    </citation>
    <scope>NUCLEOTIDE SEQUENCE [LARGE SCALE GENOMIC DNA]</scope>
    <source>
        <strain evidence="2 3">CBS 123374</strain>
    </source>
</reference>
<accession>A0ABR1YF84</accession>
<organism evidence="2 3">
    <name type="scientific">Phyllosticta capitalensis</name>
    <dbReference type="NCBI Taxonomy" id="121624"/>
    <lineage>
        <taxon>Eukaryota</taxon>
        <taxon>Fungi</taxon>
        <taxon>Dikarya</taxon>
        <taxon>Ascomycota</taxon>
        <taxon>Pezizomycotina</taxon>
        <taxon>Dothideomycetes</taxon>
        <taxon>Dothideomycetes incertae sedis</taxon>
        <taxon>Botryosphaeriales</taxon>
        <taxon>Phyllostictaceae</taxon>
        <taxon>Phyllosticta</taxon>
    </lineage>
</organism>
<feature type="region of interest" description="Disordered" evidence="1">
    <location>
        <begin position="18"/>
        <end position="59"/>
    </location>
</feature>
<keyword evidence="3" id="KW-1185">Reference proteome</keyword>
<evidence type="ECO:0000313" key="3">
    <source>
        <dbReference type="Proteomes" id="UP001492380"/>
    </source>
</evidence>
<name>A0ABR1YF84_9PEZI</name>
<sequence length="217" mass="24045">MHTRKPACMVEWGGRRTESLRRTCPRPDPSSREKGTKKQFSFLERRPHAPPRPPRHATAVSIKPGAEAMTDRWVEFGGEMGQQRAANATDVGQTLSCLLFVAVSSVCARARCFARSMWAGTASGARMRCPSRRSWLFAASETRGACPSAFAPTSRKTVSHPRPRNQIDGNDGRRVPVDGFLMTRTFTKAMTMCWSDLETNAASAQDGMHDCSLAERR</sequence>